<evidence type="ECO:0000313" key="3">
    <source>
        <dbReference type="EMBL" id="MFC4717659.1"/>
    </source>
</evidence>
<evidence type="ECO:0000313" key="4">
    <source>
        <dbReference type="Proteomes" id="UP001595884"/>
    </source>
</evidence>
<organism evidence="3 4">
    <name type="scientific">Glutamicibacter bergerei</name>
    <dbReference type="NCBI Taxonomy" id="256702"/>
    <lineage>
        <taxon>Bacteria</taxon>
        <taxon>Bacillati</taxon>
        <taxon>Actinomycetota</taxon>
        <taxon>Actinomycetes</taxon>
        <taxon>Micrococcales</taxon>
        <taxon>Micrococcaceae</taxon>
        <taxon>Glutamicibacter</taxon>
    </lineage>
</organism>
<gene>
    <name evidence="3" type="ORF">ACFO7V_16165</name>
</gene>
<feature type="region of interest" description="Disordered" evidence="1">
    <location>
        <begin position="285"/>
        <end position="307"/>
    </location>
</feature>
<protein>
    <submittedName>
        <fullName evidence="3">DUF222 domain-containing protein</fullName>
    </submittedName>
</protein>
<dbReference type="InterPro" id="IPR003870">
    <property type="entry name" value="DUF222"/>
</dbReference>
<accession>A0ABV9MR66</accession>
<dbReference type="InterPro" id="IPR003615">
    <property type="entry name" value="HNH_nuc"/>
</dbReference>
<dbReference type="CDD" id="cd00085">
    <property type="entry name" value="HNHc"/>
    <property type="match status" value="1"/>
</dbReference>
<keyword evidence="4" id="KW-1185">Reference proteome</keyword>
<reference evidence="4" key="1">
    <citation type="journal article" date="2019" name="Int. J. Syst. Evol. Microbiol.">
        <title>The Global Catalogue of Microorganisms (GCM) 10K type strain sequencing project: providing services to taxonomists for standard genome sequencing and annotation.</title>
        <authorList>
            <consortium name="The Broad Institute Genomics Platform"/>
            <consortium name="The Broad Institute Genome Sequencing Center for Infectious Disease"/>
            <person name="Wu L."/>
            <person name="Ma J."/>
        </authorList>
    </citation>
    <scope>NUCLEOTIDE SEQUENCE [LARGE SCALE GENOMIC DNA]</scope>
    <source>
        <strain evidence="4">CGMCC 1.12849</strain>
    </source>
</reference>
<sequence length="535" mass="58297">MTTRIMQLLTELHTTLADLEALSTSELLALSAFAPELQSAIRTKLTSLAEPRAALLLASDTEALAHETVRTQIHCAHLIEATGAHQLDITELDALRANACDLAAPPVLTASRPSFKGAPEVLAAWLNLDFFEARRRVNDSHLMICQFDAQGNRCPAQFTALAQRFNTVGPDPRESLSAARRLEKFEPTTGEFDSPVTASAQNAAGQLLEDAALEVLTEPEPKTRTKKLNRLIKSAKEQHALADPQAEAGVYRKGERDGLIIYEVRLTPLDADGFESLLTQANNPRTAAGAASRQVAAEHSPGSTAEHPDFVTEAEAASATWNPLTEASVARRRLQALLMLLKVNGKKLNQLLSKIHETPAATQLTEPEEAEIPVVQPTIMVHLSLAELTGLATTYGVTEHGFTLRPAQLRQALARAKIIPLVLGGRGEILDIGRQQRNFPAYMRRAIKARDRGCIVPGCTVAPEHCELHHIWWWSLGGPTAVHLGCCLCTAHHHDVHAGILKVISNGGLPQVILPKFMDPTQRPRRNTISDRPEV</sequence>
<comment type="caution">
    <text evidence="3">The sequence shown here is derived from an EMBL/GenBank/DDBJ whole genome shotgun (WGS) entry which is preliminary data.</text>
</comment>
<evidence type="ECO:0000256" key="1">
    <source>
        <dbReference type="SAM" id="MobiDB-lite"/>
    </source>
</evidence>
<dbReference type="RefSeq" id="WP_346059260.1">
    <property type="nucleotide sequence ID" value="NZ_BAAAVQ010000038.1"/>
</dbReference>
<name>A0ABV9MR66_9MICC</name>
<proteinExistence type="predicted"/>
<feature type="domain" description="DUF222" evidence="2">
    <location>
        <begin position="243"/>
        <end position="451"/>
    </location>
</feature>
<evidence type="ECO:0000259" key="2">
    <source>
        <dbReference type="Pfam" id="PF02720"/>
    </source>
</evidence>
<dbReference type="EMBL" id="JBHSHE010000077">
    <property type="protein sequence ID" value="MFC4717659.1"/>
    <property type="molecule type" value="Genomic_DNA"/>
</dbReference>
<dbReference type="Proteomes" id="UP001595884">
    <property type="component" value="Unassembled WGS sequence"/>
</dbReference>
<dbReference type="Pfam" id="PF02720">
    <property type="entry name" value="DUF222"/>
    <property type="match status" value="1"/>
</dbReference>